<evidence type="ECO:0000256" key="1">
    <source>
        <dbReference type="ARBA" id="ARBA00022741"/>
    </source>
</evidence>
<protein>
    <submittedName>
        <fullName evidence="4">ATP-binding cassette domain-containing protein</fullName>
    </submittedName>
</protein>
<dbReference type="CDD" id="cd03230">
    <property type="entry name" value="ABC_DR_subfamily_A"/>
    <property type="match status" value="1"/>
</dbReference>
<dbReference type="RefSeq" id="WP_152203695.1">
    <property type="nucleotide sequence ID" value="NZ_VUKF01000032.1"/>
</dbReference>
<evidence type="ECO:0000259" key="3">
    <source>
        <dbReference type="PROSITE" id="PS50893"/>
    </source>
</evidence>
<name>A0A7J5UKI1_9MICO</name>
<dbReference type="EMBL" id="WHJE01000124">
    <property type="protein sequence ID" value="KAE8762781.1"/>
    <property type="molecule type" value="Genomic_DNA"/>
</dbReference>
<reference evidence="4 5" key="1">
    <citation type="submission" date="2019-10" db="EMBL/GenBank/DDBJ databases">
        <title>Georgenia wutianyii sp. nov. and Georgenia yuyongxinii sp. nov. isolated from plateau pika (Ochotona curzoniae) in the Qinghai-Tibet plateau of China.</title>
        <authorList>
            <person name="Tian Z."/>
        </authorList>
    </citation>
    <scope>NUCLEOTIDE SEQUENCE [LARGE SCALE GENOMIC DNA]</scope>
    <source>
        <strain evidence="4 5">DSM 21501</strain>
    </source>
</reference>
<evidence type="ECO:0000313" key="5">
    <source>
        <dbReference type="Proteomes" id="UP000451860"/>
    </source>
</evidence>
<dbReference type="PANTHER" id="PTHR43158">
    <property type="entry name" value="SKFA PEPTIDE EXPORT ATP-BINDING PROTEIN SKFE"/>
    <property type="match status" value="1"/>
</dbReference>
<keyword evidence="1" id="KW-0547">Nucleotide-binding</keyword>
<dbReference type="Gene3D" id="3.40.50.300">
    <property type="entry name" value="P-loop containing nucleotide triphosphate hydrolases"/>
    <property type="match status" value="1"/>
</dbReference>
<dbReference type="InterPro" id="IPR003593">
    <property type="entry name" value="AAA+_ATPase"/>
</dbReference>
<feature type="domain" description="ABC transporter" evidence="3">
    <location>
        <begin position="11"/>
        <end position="236"/>
    </location>
</feature>
<dbReference type="Proteomes" id="UP000451860">
    <property type="component" value="Unassembled WGS sequence"/>
</dbReference>
<dbReference type="GO" id="GO:0016887">
    <property type="term" value="F:ATP hydrolysis activity"/>
    <property type="evidence" value="ECO:0007669"/>
    <property type="project" value="InterPro"/>
</dbReference>
<dbReference type="SMART" id="SM00382">
    <property type="entry name" value="AAA"/>
    <property type="match status" value="1"/>
</dbReference>
<sequence length="297" mass="31589">MTAQEQAGFGVAVRDLTVRYGRTTALDGVTFDLPVGGIYGLLGRNGSGKTTLLSVLAAFRRAASGEVRVDGEDPFENARVMGGTSIVREGGDVLAYERIATNLRYVAAMRPGFDTGLAEELLDAFAIDRRKTPDKLSRGQRSALGATIGLATRAPLSIFDEVHLGMDAPSRQRFYDVLLADVVAHPRTVILSSHLIGEIEHLLERVVILDAGRVLLCEETDALRARGVTITGPADRVDAAVAGLGVVGTRDLGATRQVTVFDDLDDGALDRAAAAGLELGGVPLQDLFIHLTARESR</sequence>
<dbReference type="GO" id="GO:0005524">
    <property type="term" value="F:ATP binding"/>
    <property type="evidence" value="ECO:0007669"/>
    <property type="project" value="UniProtKB-KW"/>
</dbReference>
<dbReference type="Pfam" id="PF00005">
    <property type="entry name" value="ABC_tran"/>
    <property type="match status" value="1"/>
</dbReference>
<proteinExistence type="predicted"/>
<dbReference type="InterPro" id="IPR027417">
    <property type="entry name" value="P-loop_NTPase"/>
</dbReference>
<dbReference type="PANTHER" id="PTHR43158:SF5">
    <property type="entry name" value="ABC TRANSPORTER, ATP-BINDING PROTEIN"/>
    <property type="match status" value="1"/>
</dbReference>
<keyword evidence="2 4" id="KW-0067">ATP-binding</keyword>
<dbReference type="InterPro" id="IPR003439">
    <property type="entry name" value="ABC_transporter-like_ATP-bd"/>
</dbReference>
<dbReference type="SUPFAM" id="SSF52540">
    <property type="entry name" value="P-loop containing nucleoside triphosphate hydrolases"/>
    <property type="match status" value="1"/>
</dbReference>
<gene>
    <name evidence="4" type="ORF">GB883_17570</name>
</gene>
<evidence type="ECO:0000256" key="2">
    <source>
        <dbReference type="ARBA" id="ARBA00022840"/>
    </source>
</evidence>
<accession>A0A7J5UKI1</accession>
<dbReference type="PROSITE" id="PS50893">
    <property type="entry name" value="ABC_TRANSPORTER_2"/>
    <property type="match status" value="1"/>
</dbReference>
<dbReference type="OrthoDB" id="9804819at2"/>
<organism evidence="4 5">
    <name type="scientific">Georgenia thermotolerans</name>
    <dbReference type="NCBI Taxonomy" id="527326"/>
    <lineage>
        <taxon>Bacteria</taxon>
        <taxon>Bacillati</taxon>
        <taxon>Actinomycetota</taxon>
        <taxon>Actinomycetes</taxon>
        <taxon>Micrococcales</taxon>
        <taxon>Bogoriellaceae</taxon>
        <taxon>Georgenia</taxon>
    </lineage>
</organism>
<dbReference type="AlphaFoldDB" id="A0A7J5UKI1"/>
<comment type="caution">
    <text evidence="4">The sequence shown here is derived from an EMBL/GenBank/DDBJ whole genome shotgun (WGS) entry which is preliminary data.</text>
</comment>
<evidence type="ECO:0000313" key="4">
    <source>
        <dbReference type="EMBL" id="KAE8762781.1"/>
    </source>
</evidence>
<keyword evidence="5" id="KW-1185">Reference proteome</keyword>